<evidence type="ECO:0000313" key="2">
    <source>
        <dbReference type="Proteomes" id="UP000054007"/>
    </source>
</evidence>
<dbReference type="Proteomes" id="UP000054007">
    <property type="component" value="Unassembled WGS sequence"/>
</dbReference>
<proteinExistence type="predicted"/>
<protein>
    <submittedName>
        <fullName evidence="1">Uncharacterized protein</fullName>
    </submittedName>
</protein>
<evidence type="ECO:0000313" key="1">
    <source>
        <dbReference type="EMBL" id="KIY71408.1"/>
    </source>
</evidence>
<dbReference type="OrthoDB" id="412874at2759"/>
<gene>
    <name evidence="1" type="ORF">CYLTODRAFT_441234</name>
</gene>
<sequence>MAPIRVTLIPGTDPRAPSITSKIENTSSERVKLLKDPNTVTSPMATKTFTIAPASEGTAPSFKGIMVKWAPDILLRNDRPGDFIILQPGESQTVEHSLGKAWNFGEQNTMFTVTGARKSLLAVNPAGDLVTLDAEFTPCTLEVGVRM</sequence>
<organism evidence="1 2">
    <name type="scientific">Cylindrobasidium torrendii FP15055 ss-10</name>
    <dbReference type="NCBI Taxonomy" id="1314674"/>
    <lineage>
        <taxon>Eukaryota</taxon>
        <taxon>Fungi</taxon>
        <taxon>Dikarya</taxon>
        <taxon>Basidiomycota</taxon>
        <taxon>Agaricomycotina</taxon>
        <taxon>Agaricomycetes</taxon>
        <taxon>Agaricomycetidae</taxon>
        <taxon>Agaricales</taxon>
        <taxon>Marasmiineae</taxon>
        <taxon>Physalacriaceae</taxon>
        <taxon>Cylindrobasidium</taxon>
    </lineage>
</organism>
<accession>A0A0D7BLH9</accession>
<reference evidence="1 2" key="1">
    <citation type="journal article" date="2015" name="Fungal Genet. Biol.">
        <title>Evolution of novel wood decay mechanisms in Agaricales revealed by the genome sequences of Fistulina hepatica and Cylindrobasidium torrendii.</title>
        <authorList>
            <person name="Floudas D."/>
            <person name="Held B.W."/>
            <person name="Riley R."/>
            <person name="Nagy L.G."/>
            <person name="Koehler G."/>
            <person name="Ransdell A.S."/>
            <person name="Younus H."/>
            <person name="Chow J."/>
            <person name="Chiniquy J."/>
            <person name="Lipzen A."/>
            <person name="Tritt A."/>
            <person name="Sun H."/>
            <person name="Haridas S."/>
            <person name="LaButti K."/>
            <person name="Ohm R.A."/>
            <person name="Kues U."/>
            <person name="Blanchette R.A."/>
            <person name="Grigoriev I.V."/>
            <person name="Minto R.E."/>
            <person name="Hibbett D.S."/>
        </authorList>
    </citation>
    <scope>NUCLEOTIDE SEQUENCE [LARGE SCALE GENOMIC DNA]</scope>
    <source>
        <strain evidence="1 2">FP15055 ss-10</strain>
    </source>
</reference>
<keyword evidence="2" id="KW-1185">Reference proteome</keyword>
<dbReference type="AlphaFoldDB" id="A0A0D7BLH9"/>
<dbReference type="STRING" id="1314674.A0A0D7BLH9"/>
<dbReference type="Gene3D" id="2.60.40.2970">
    <property type="match status" value="1"/>
</dbReference>
<dbReference type="EMBL" id="KN880454">
    <property type="protein sequence ID" value="KIY71408.1"/>
    <property type="molecule type" value="Genomic_DNA"/>
</dbReference>
<name>A0A0D7BLH9_9AGAR</name>